<keyword evidence="13" id="KW-1185">Reference proteome</keyword>
<evidence type="ECO:0000256" key="8">
    <source>
        <dbReference type="PROSITE-ProRule" id="PRU01215"/>
    </source>
</evidence>
<evidence type="ECO:0000256" key="5">
    <source>
        <dbReference type="ARBA" id="ARBA00022723"/>
    </source>
</evidence>
<organism evidence="12 13">
    <name type="scientific">Geosmithia morbida</name>
    <dbReference type="NCBI Taxonomy" id="1094350"/>
    <lineage>
        <taxon>Eukaryota</taxon>
        <taxon>Fungi</taxon>
        <taxon>Dikarya</taxon>
        <taxon>Ascomycota</taxon>
        <taxon>Pezizomycotina</taxon>
        <taxon>Sordariomycetes</taxon>
        <taxon>Hypocreomycetidae</taxon>
        <taxon>Hypocreales</taxon>
        <taxon>Bionectriaceae</taxon>
        <taxon>Geosmithia</taxon>
    </lineage>
</organism>
<dbReference type="SMART" id="SM00668">
    <property type="entry name" value="CTLH"/>
    <property type="match status" value="1"/>
</dbReference>
<dbReference type="PANTHER" id="PTHR12170">
    <property type="entry name" value="MACROPHAGE ERYTHROBLAST ATTACHER-RELATED"/>
    <property type="match status" value="1"/>
</dbReference>
<comment type="subcellular location">
    <subcellularLocation>
        <location evidence="2">Cytoplasm</location>
    </subcellularLocation>
</comment>
<dbReference type="Proteomes" id="UP000749293">
    <property type="component" value="Unassembled WGS sequence"/>
</dbReference>
<comment type="caution">
    <text evidence="12">The sequence shown here is derived from an EMBL/GenBank/DDBJ whole genome shotgun (WGS) entry which is preliminary data.</text>
</comment>
<comment type="function">
    <text evidence="1">Involved in the proteasome-dependent degradation of fructose-1,6-bisphosphatase.</text>
</comment>
<keyword evidence="4" id="KW-0963">Cytoplasm</keyword>
<evidence type="ECO:0000256" key="7">
    <source>
        <dbReference type="ARBA" id="ARBA00022833"/>
    </source>
</evidence>
<evidence type="ECO:0000256" key="3">
    <source>
        <dbReference type="ARBA" id="ARBA00010615"/>
    </source>
</evidence>
<dbReference type="PROSITE" id="PS50896">
    <property type="entry name" value="LISH"/>
    <property type="match status" value="1"/>
</dbReference>
<feature type="compositionally biased region" description="Low complexity" evidence="9">
    <location>
        <begin position="328"/>
        <end position="348"/>
    </location>
</feature>
<reference evidence="12" key="1">
    <citation type="submission" date="2020-03" db="EMBL/GenBank/DDBJ databases">
        <title>Site-based positive gene gene selection in Geosmithia morbida across the United States reveals a broad range of putative effectors and factors for local host and environmental adapation.</title>
        <authorList>
            <person name="Onufrak A."/>
            <person name="Murdoch R.W."/>
            <person name="Gazis R."/>
            <person name="Huff M."/>
            <person name="Staton M."/>
            <person name="Klingeman W."/>
            <person name="Hadziabdic D."/>
        </authorList>
    </citation>
    <scope>NUCLEOTIDE SEQUENCE</scope>
    <source>
        <strain evidence="12">1262</strain>
    </source>
</reference>
<dbReference type="SMART" id="SM00757">
    <property type="entry name" value="CRA"/>
    <property type="match status" value="1"/>
</dbReference>
<dbReference type="AlphaFoldDB" id="A0A9P5D0W5"/>
<dbReference type="EMBL" id="JAANYQ010000007">
    <property type="protein sequence ID" value="KAF4123183.1"/>
    <property type="molecule type" value="Genomic_DNA"/>
</dbReference>
<evidence type="ECO:0000256" key="6">
    <source>
        <dbReference type="ARBA" id="ARBA00022771"/>
    </source>
</evidence>
<dbReference type="PROSITE" id="PS51867">
    <property type="entry name" value="ZF_RING_GID"/>
    <property type="match status" value="1"/>
</dbReference>
<dbReference type="InterPro" id="IPR006595">
    <property type="entry name" value="CTLH_C"/>
</dbReference>
<name>A0A9P5D0W5_9HYPO</name>
<dbReference type="GO" id="GO:0034657">
    <property type="term" value="C:GID complex"/>
    <property type="evidence" value="ECO:0007669"/>
    <property type="project" value="TreeGrafter"/>
</dbReference>
<dbReference type="PANTHER" id="PTHR12170:SF2">
    <property type="entry name" value="E3 UBIQUITIN-PROTEIN TRANSFERASE MAEA"/>
    <property type="match status" value="1"/>
</dbReference>
<keyword evidence="5" id="KW-0479">Metal-binding</keyword>
<protein>
    <submittedName>
        <fullName evidence="12">Macrophage erythroblast attacher</fullName>
    </submittedName>
</protein>
<dbReference type="GO" id="GO:0005737">
    <property type="term" value="C:cytoplasm"/>
    <property type="evidence" value="ECO:0007669"/>
    <property type="project" value="UniProtKB-SubCell"/>
</dbReference>
<feature type="domain" description="CTLH" evidence="10">
    <location>
        <begin position="172"/>
        <end position="229"/>
    </location>
</feature>
<dbReference type="Pfam" id="PF10607">
    <property type="entry name" value="CTLH"/>
    <property type="match status" value="1"/>
</dbReference>
<dbReference type="GeneID" id="55972956"/>
<comment type="similarity">
    <text evidence="3">Belongs to the FYV10 family.</text>
</comment>
<feature type="domain" description="RING-Gid-type" evidence="11">
    <location>
        <begin position="352"/>
        <end position="413"/>
    </location>
</feature>
<dbReference type="InterPro" id="IPR044063">
    <property type="entry name" value="ZF_RING_GID"/>
</dbReference>
<evidence type="ECO:0000313" key="13">
    <source>
        <dbReference type="Proteomes" id="UP000749293"/>
    </source>
</evidence>
<keyword evidence="6 8" id="KW-0863">Zinc-finger</keyword>
<proteinExistence type="inferred from homology"/>
<evidence type="ECO:0000256" key="1">
    <source>
        <dbReference type="ARBA" id="ARBA00002343"/>
    </source>
</evidence>
<dbReference type="InterPro" id="IPR013144">
    <property type="entry name" value="CRA_dom"/>
</dbReference>
<evidence type="ECO:0000256" key="9">
    <source>
        <dbReference type="SAM" id="MobiDB-lite"/>
    </source>
</evidence>
<dbReference type="GO" id="GO:0061630">
    <property type="term" value="F:ubiquitin protein ligase activity"/>
    <property type="evidence" value="ECO:0007669"/>
    <property type="project" value="InterPro"/>
</dbReference>
<dbReference type="InterPro" id="IPR024964">
    <property type="entry name" value="CTLH/CRA"/>
</dbReference>
<keyword evidence="7" id="KW-0862">Zinc</keyword>
<evidence type="ECO:0000259" key="10">
    <source>
        <dbReference type="PROSITE" id="PS50897"/>
    </source>
</evidence>
<evidence type="ECO:0000256" key="2">
    <source>
        <dbReference type="ARBA" id="ARBA00004496"/>
    </source>
</evidence>
<dbReference type="GO" id="GO:0043161">
    <property type="term" value="P:proteasome-mediated ubiquitin-dependent protein catabolic process"/>
    <property type="evidence" value="ECO:0007669"/>
    <property type="project" value="InterPro"/>
</dbReference>
<dbReference type="InterPro" id="IPR006594">
    <property type="entry name" value="LisH"/>
</dbReference>
<evidence type="ECO:0000259" key="11">
    <source>
        <dbReference type="PROSITE" id="PS51867"/>
    </source>
</evidence>
<feature type="region of interest" description="Disordered" evidence="9">
    <location>
        <begin position="320"/>
        <end position="350"/>
    </location>
</feature>
<dbReference type="GO" id="GO:0005634">
    <property type="term" value="C:nucleus"/>
    <property type="evidence" value="ECO:0007669"/>
    <property type="project" value="TreeGrafter"/>
</dbReference>
<sequence length="428" mass="47604">MADHELSAIRHSEHVLLPGPGADHEDLRPPQEQPLLRLPNELLRKNFRSAHFAIEKDTTALKTLLRETSGLAPLSQVLRSLDAMLVRMRGVKRKLVLYAEEESRLHDQAEARVAHLDRLYSHRSVDDVGYESWNRLRLDRLLTDYMLRKGYYASARQLASERSMEPLVDADTFERMGRIVDDLRAGSVAKALAWCADNKKELRKMDSDLEFTLRLQQFIELVRRSSLAEAMAHARKHLVPHRLHHPRQVQRACGLLAVPPGTPAASLYEDLYRPRWRDLADSFTRTHNALLSLPDTPLLHIALSSGLSALKTPACHAPCTDHPPAGTPSASVSAGVDASSSSSSSPSSRGICPICSVELNDLAAHVPYAHHTKSHVLSDLVLLPSGRTRSRQLLIDEATKAGVAHGWVKDSANGSLVRLDELKKVYIT</sequence>
<dbReference type="GO" id="GO:0008270">
    <property type="term" value="F:zinc ion binding"/>
    <property type="evidence" value="ECO:0007669"/>
    <property type="project" value="UniProtKB-KW"/>
</dbReference>
<dbReference type="OrthoDB" id="1933455at2759"/>
<feature type="zinc finger region" description="RING-Gid-type" evidence="8">
    <location>
        <begin position="352"/>
        <end position="413"/>
    </location>
</feature>
<evidence type="ECO:0000313" key="12">
    <source>
        <dbReference type="EMBL" id="KAF4123183.1"/>
    </source>
</evidence>
<dbReference type="PROSITE" id="PS50897">
    <property type="entry name" value="CTLH"/>
    <property type="match status" value="1"/>
</dbReference>
<gene>
    <name evidence="12" type="ORF">GMORB2_6733</name>
</gene>
<evidence type="ECO:0000256" key="4">
    <source>
        <dbReference type="ARBA" id="ARBA00022490"/>
    </source>
</evidence>
<dbReference type="InterPro" id="IPR045098">
    <property type="entry name" value="Fyv10_fam"/>
</dbReference>
<dbReference type="RefSeq" id="XP_035321835.1">
    <property type="nucleotide sequence ID" value="XM_035468701.1"/>
</dbReference>
<accession>A0A9P5D0W5</accession>